<dbReference type="PANTHER" id="PTHR30329:SF21">
    <property type="entry name" value="LIPOPROTEIN YIAD-RELATED"/>
    <property type="match status" value="1"/>
</dbReference>
<evidence type="ECO:0000256" key="3">
    <source>
        <dbReference type="SAM" id="SignalP"/>
    </source>
</evidence>
<dbReference type="GO" id="GO:0016020">
    <property type="term" value="C:membrane"/>
    <property type="evidence" value="ECO:0007669"/>
    <property type="project" value="UniProtKB-UniRule"/>
</dbReference>
<evidence type="ECO:0000259" key="4">
    <source>
        <dbReference type="PROSITE" id="PS51123"/>
    </source>
</evidence>
<dbReference type="InterPro" id="IPR006665">
    <property type="entry name" value="OmpA-like"/>
</dbReference>
<dbReference type="PANTHER" id="PTHR30329">
    <property type="entry name" value="STATOR ELEMENT OF FLAGELLAR MOTOR COMPLEX"/>
    <property type="match status" value="1"/>
</dbReference>
<dbReference type="Gene3D" id="3.30.1330.60">
    <property type="entry name" value="OmpA-like domain"/>
    <property type="match status" value="1"/>
</dbReference>
<proteinExistence type="predicted"/>
<dbReference type="EMBL" id="FUZU01000002">
    <property type="protein sequence ID" value="SKC78356.1"/>
    <property type="molecule type" value="Genomic_DNA"/>
</dbReference>
<dbReference type="InterPro" id="IPR050330">
    <property type="entry name" value="Bact_OuterMem_StrucFunc"/>
</dbReference>
<feature type="compositionally biased region" description="Polar residues" evidence="2">
    <location>
        <begin position="151"/>
        <end position="170"/>
    </location>
</feature>
<name>A0A1T5LQU6_9BACT</name>
<evidence type="ECO:0000313" key="5">
    <source>
        <dbReference type="EMBL" id="SKC78356.1"/>
    </source>
</evidence>
<sequence length="412" mass="46026">MKTLRFFALVGIFSVLYTMQPTAASRPDQVELDEFQNYVVIGAFKYYRNAVRFSDHAHALSLNAKYEKNSVRNLYYVYVLGTNDRNVAIEEAKRLRAESEFTDTWVYSGSFNKENNVSGTTAVASADINPVTDQKIETVSTKDQPAETAPSVETTTPPAQETPVETSTAKSAELDNGVAGKNFLFKLYRAVDNNAVEGDVDAIDVDRTRKMGSYKGNAPVKVADPLSKTDSVLLVCEVFGYRKVQRQINYNSPQGEGIEVNGEGEVVVPFELMRLKKGDIAVMYNVYFYKDAAIMRPESRYEVTSLLNMLNENTKYKIRIHGHTNGGASGKIISRPKDSEDFFSLTGAQEGIGTAKKLSEERGQIIFDYLVKNGIDPSRMQIKAWGGKRPIHDKNSSRAQENVRVEIEILEE</sequence>
<protein>
    <submittedName>
        <fullName evidence="5">OmpA family protein</fullName>
    </submittedName>
</protein>
<dbReference type="CDD" id="cd07185">
    <property type="entry name" value="OmpA_C-like"/>
    <property type="match status" value="1"/>
</dbReference>
<dbReference type="InterPro" id="IPR036737">
    <property type="entry name" value="OmpA-like_sf"/>
</dbReference>
<feature type="signal peptide" evidence="3">
    <location>
        <begin position="1"/>
        <end position="23"/>
    </location>
</feature>
<dbReference type="RefSeq" id="WP_079688243.1">
    <property type="nucleotide sequence ID" value="NZ_FUZU01000002.1"/>
</dbReference>
<organism evidence="5 6">
    <name type="scientific">Ohtaekwangia koreensis</name>
    <dbReference type="NCBI Taxonomy" id="688867"/>
    <lineage>
        <taxon>Bacteria</taxon>
        <taxon>Pseudomonadati</taxon>
        <taxon>Bacteroidota</taxon>
        <taxon>Cytophagia</taxon>
        <taxon>Cytophagales</taxon>
        <taxon>Fulvivirgaceae</taxon>
        <taxon>Ohtaekwangia</taxon>
    </lineage>
</organism>
<dbReference type="OrthoDB" id="976599at2"/>
<keyword evidence="6" id="KW-1185">Reference proteome</keyword>
<evidence type="ECO:0000313" key="6">
    <source>
        <dbReference type="Proteomes" id="UP000190961"/>
    </source>
</evidence>
<dbReference type="Proteomes" id="UP000190961">
    <property type="component" value="Unassembled WGS sequence"/>
</dbReference>
<reference evidence="5 6" key="1">
    <citation type="submission" date="2017-02" db="EMBL/GenBank/DDBJ databases">
        <authorList>
            <person name="Peterson S.W."/>
        </authorList>
    </citation>
    <scope>NUCLEOTIDE SEQUENCE [LARGE SCALE GENOMIC DNA]</scope>
    <source>
        <strain evidence="5 6">DSM 25262</strain>
    </source>
</reference>
<dbReference type="AlphaFoldDB" id="A0A1T5LQU6"/>
<accession>A0A1T5LQU6</accession>
<dbReference type="SUPFAM" id="SSF103088">
    <property type="entry name" value="OmpA-like"/>
    <property type="match status" value="1"/>
</dbReference>
<dbReference type="STRING" id="688867.SAMN05660236_3729"/>
<evidence type="ECO:0000256" key="2">
    <source>
        <dbReference type="SAM" id="MobiDB-lite"/>
    </source>
</evidence>
<keyword evidence="1" id="KW-0472">Membrane</keyword>
<evidence type="ECO:0000256" key="1">
    <source>
        <dbReference type="PROSITE-ProRule" id="PRU00473"/>
    </source>
</evidence>
<dbReference type="PROSITE" id="PS51123">
    <property type="entry name" value="OMPA_2"/>
    <property type="match status" value="1"/>
</dbReference>
<dbReference type="Pfam" id="PF00691">
    <property type="entry name" value="OmpA"/>
    <property type="match status" value="1"/>
</dbReference>
<gene>
    <name evidence="5" type="ORF">SAMN05660236_3729</name>
</gene>
<feature type="region of interest" description="Disordered" evidence="2">
    <location>
        <begin position="138"/>
        <end position="172"/>
    </location>
</feature>
<feature type="domain" description="OmpA-like" evidence="4">
    <location>
        <begin position="275"/>
        <end position="412"/>
    </location>
</feature>
<keyword evidence="3" id="KW-0732">Signal</keyword>
<feature type="chain" id="PRO_5012007307" evidence="3">
    <location>
        <begin position="24"/>
        <end position="412"/>
    </location>
</feature>